<dbReference type="EMBL" id="BMDO01000012">
    <property type="protein sequence ID" value="GGI52318.1"/>
    <property type="molecule type" value="Genomic_DNA"/>
</dbReference>
<evidence type="ECO:0000313" key="2">
    <source>
        <dbReference type="Proteomes" id="UP000662074"/>
    </source>
</evidence>
<evidence type="ECO:0000313" key="1">
    <source>
        <dbReference type="EMBL" id="GGI52318.1"/>
    </source>
</evidence>
<organism evidence="1 2">
    <name type="scientific">Mucilaginibacter galii</name>
    <dbReference type="NCBI Taxonomy" id="2005073"/>
    <lineage>
        <taxon>Bacteria</taxon>
        <taxon>Pseudomonadati</taxon>
        <taxon>Bacteroidota</taxon>
        <taxon>Sphingobacteriia</taxon>
        <taxon>Sphingobacteriales</taxon>
        <taxon>Sphingobacteriaceae</taxon>
        <taxon>Mucilaginibacter</taxon>
    </lineage>
</organism>
<accession>A0A917JBJ4</accession>
<dbReference type="AlphaFoldDB" id="A0A917JBJ4"/>
<comment type="caution">
    <text evidence="1">The sequence shown here is derived from an EMBL/GenBank/DDBJ whole genome shotgun (WGS) entry which is preliminary data.</text>
</comment>
<sequence>MPGFDLLKGQIILSENLILCVQTVPSQLFNYFKHEEVKFLDLKNGWMHYQLENVKIQDKYFKFDLAFLGERLKSISFSFQFQTYEPSSWDAWSEKEELQKYALYENWLTIEVGVHRNYP</sequence>
<reference evidence="1" key="2">
    <citation type="submission" date="2020-09" db="EMBL/GenBank/DDBJ databases">
        <authorList>
            <person name="Sun Q."/>
            <person name="Sedlacek I."/>
        </authorList>
    </citation>
    <scope>NUCLEOTIDE SEQUENCE</scope>
    <source>
        <strain evidence="1">CCM 8711</strain>
    </source>
</reference>
<gene>
    <name evidence="1" type="ORF">GCM10011425_35300</name>
</gene>
<keyword evidence="2" id="KW-1185">Reference proteome</keyword>
<name>A0A917JBJ4_9SPHI</name>
<proteinExistence type="predicted"/>
<reference evidence="1" key="1">
    <citation type="journal article" date="2014" name="Int. J. Syst. Evol. Microbiol.">
        <title>Complete genome sequence of Corynebacterium casei LMG S-19264T (=DSM 44701T), isolated from a smear-ripened cheese.</title>
        <authorList>
            <consortium name="US DOE Joint Genome Institute (JGI-PGF)"/>
            <person name="Walter F."/>
            <person name="Albersmeier A."/>
            <person name="Kalinowski J."/>
            <person name="Ruckert C."/>
        </authorList>
    </citation>
    <scope>NUCLEOTIDE SEQUENCE</scope>
    <source>
        <strain evidence="1">CCM 8711</strain>
    </source>
</reference>
<dbReference type="RefSeq" id="WP_188418434.1">
    <property type="nucleotide sequence ID" value="NZ_BMDO01000012.1"/>
</dbReference>
<dbReference type="Proteomes" id="UP000662074">
    <property type="component" value="Unassembled WGS sequence"/>
</dbReference>
<protein>
    <submittedName>
        <fullName evidence="1">Uncharacterized protein</fullName>
    </submittedName>
</protein>